<sequence length="87" mass="9090">MKISGGTSGVRQGVIVGVNESKDFSLNGSGYRFKPCYVISPTGNLGPFALPGDSGSLLVSLSKRPVGLIIGTNNLTWACTIENVMED</sequence>
<evidence type="ECO:0000313" key="2">
    <source>
        <dbReference type="Proteomes" id="UP001221686"/>
    </source>
</evidence>
<name>A0ABT5E979_9BACT</name>
<gene>
    <name evidence="1" type="ORF">POL25_35060</name>
</gene>
<comment type="caution">
    <text evidence="1">The sequence shown here is derived from an EMBL/GenBank/DDBJ whole genome shotgun (WGS) entry which is preliminary data.</text>
</comment>
<protein>
    <submittedName>
        <fullName evidence="1">Uncharacterized protein</fullName>
    </submittedName>
</protein>
<organism evidence="1 2">
    <name type="scientific">Nannocystis bainbridge</name>
    <dbReference type="NCBI Taxonomy" id="2995303"/>
    <lineage>
        <taxon>Bacteria</taxon>
        <taxon>Pseudomonadati</taxon>
        <taxon>Myxococcota</taxon>
        <taxon>Polyangia</taxon>
        <taxon>Nannocystales</taxon>
        <taxon>Nannocystaceae</taxon>
        <taxon>Nannocystis</taxon>
    </lineage>
</organism>
<proteinExistence type="predicted"/>
<accession>A0ABT5E979</accession>
<keyword evidence="2" id="KW-1185">Reference proteome</keyword>
<reference evidence="1 2" key="1">
    <citation type="submission" date="2022-11" db="EMBL/GenBank/DDBJ databases">
        <title>Minimal conservation of predation-associated metabolite biosynthetic gene clusters underscores biosynthetic potential of Myxococcota including descriptions for ten novel species: Archangium lansinium sp. nov., Myxococcus landrumus sp. nov., Nannocystis bai.</title>
        <authorList>
            <person name="Ahearne A."/>
            <person name="Stevens C."/>
            <person name="Dowd S."/>
        </authorList>
    </citation>
    <scope>NUCLEOTIDE SEQUENCE [LARGE SCALE GENOMIC DNA]</scope>
    <source>
        <strain evidence="1 2">BB15-2</strain>
    </source>
</reference>
<dbReference type="RefSeq" id="WP_272090677.1">
    <property type="nucleotide sequence ID" value="NZ_JAQNDL010000003.1"/>
</dbReference>
<dbReference type="Proteomes" id="UP001221686">
    <property type="component" value="Unassembled WGS sequence"/>
</dbReference>
<dbReference type="EMBL" id="JAQNDL010000003">
    <property type="protein sequence ID" value="MDC0722175.1"/>
    <property type="molecule type" value="Genomic_DNA"/>
</dbReference>
<evidence type="ECO:0000313" key="1">
    <source>
        <dbReference type="EMBL" id="MDC0722175.1"/>
    </source>
</evidence>